<feature type="repeat" description="TPR" evidence="2">
    <location>
        <begin position="62"/>
        <end position="95"/>
    </location>
</feature>
<organism evidence="5 6">
    <name type="scientific">Phenylobacterium hankyongense</name>
    <dbReference type="NCBI Taxonomy" id="1813876"/>
    <lineage>
        <taxon>Bacteria</taxon>
        <taxon>Pseudomonadati</taxon>
        <taxon>Pseudomonadota</taxon>
        <taxon>Alphaproteobacteria</taxon>
        <taxon>Caulobacterales</taxon>
        <taxon>Caulobacteraceae</taxon>
        <taxon>Phenylobacterium</taxon>
    </lineage>
</organism>
<dbReference type="AlphaFoldDB" id="A0A328AXC9"/>
<dbReference type="Pfam" id="PF13432">
    <property type="entry name" value="TPR_16"/>
    <property type="match status" value="2"/>
</dbReference>
<feature type="region of interest" description="Disordered" evidence="4">
    <location>
        <begin position="1"/>
        <end position="29"/>
    </location>
</feature>
<feature type="repeat" description="TPR" evidence="2">
    <location>
        <begin position="96"/>
        <end position="129"/>
    </location>
</feature>
<evidence type="ECO:0000313" key="6">
    <source>
        <dbReference type="Proteomes" id="UP000249842"/>
    </source>
</evidence>
<accession>A0A328AXC9</accession>
<dbReference type="SUPFAM" id="SSF48452">
    <property type="entry name" value="TPR-like"/>
    <property type="match status" value="1"/>
</dbReference>
<dbReference type="SMART" id="SM00028">
    <property type="entry name" value="TPR"/>
    <property type="match status" value="4"/>
</dbReference>
<feature type="coiled-coil region" evidence="3">
    <location>
        <begin position="207"/>
        <end position="269"/>
    </location>
</feature>
<evidence type="ECO:0000256" key="1">
    <source>
        <dbReference type="ARBA" id="ARBA00022679"/>
    </source>
</evidence>
<dbReference type="PROSITE" id="PS50005">
    <property type="entry name" value="TPR"/>
    <property type="match status" value="2"/>
</dbReference>
<gene>
    <name evidence="5" type="ORF">DJ021_02790</name>
</gene>
<name>A0A328AXC9_9CAUL</name>
<evidence type="ECO:0000256" key="3">
    <source>
        <dbReference type="SAM" id="Coils"/>
    </source>
</evidence>
<dbReference type="Gene3D" id="1.25.40.10">
    <property type="entry name" value="Tetratricopeptide repeat domain"/>
    <property type="match status" value="1"/>
</dbReference>
<keyword evidence="3" id="KW-0175">Coiled coil</keyword>
<evidence type="ECO:0000313" key="5">
    <source>
        <dbReference type="EMBL" id="RAK58801.1"/>
    </source>
</evidence>
<dbReference type="OrthoDB" id="9800698at2"/>
<evidence type="ECO:0000256" key="2">
    <source>
        <dbReference type="PROSITE-ProRule" id="PRU00339"/>
    </source>
</evidence>
<sequence>MRAPGVSAPSPSRSSGPVPMNTSVSSPNRVTVGQVEAAVAAHDMDRAVALAERGLAEGLEDPSVLNLVAYKLELDERLEEALEVLERALRLDPTDPYVLNSIGVCHSKAERPLQAIAAFDAALQLDPDFAHAHNGRGLALAAIGDRDAARLAQERAARLDPEFPEPLGALASLAAEDKAWDRARELATRALAIEPDQPAAAMALAAVEVQEGAYEAAEARMSRLKATGRLTRLHIAGAENIRADALDALDRAEEAMVAYKAANVELRRVQIEALQAPELGVETCRRLIGYFEAADPADWRPTPESERVGGETEHVFLVGFARSGTTLLEQVLASHPDVVALEEKPTVDDAILAYITDAAALDRLAALDETTARPWRELYWRKVREFGVEPAGKVFVDKLPLHTIYLPVIAKLFPRAKILFARRDPRDVVVSCFRRRFRLNPLVVEFTDLTRTAQVYAGAMRLAEIYREKLTLPTHIHRHEDLVEEFDRETQAICAFIGVPWDARMRDFVETANRRDIRTPSADQVRRGIYREGMGQWRRYGATIDEIKPILAPWVEAFGYSAT</sequence>
<reference evidence="6" key="1">
    <citation type="submission" date="2018-05" db="EMBL/GenBank/DDBJ databases">
        <authorList>
            <person name="Li X."/>
        </authorList>
    </citation>
    <scope>NUCLEOTIDE SEQUENCE [LARGE SCALE GENOMIC DNA]</scope>
    <source>
        <strain evidence="6">HKS-05</strain>
    </source>
</reference>
<dbReference type="EMBL" id="QFYP01000001">
    <property type="protein sequence ID" value="RAK58801.1"/>
    <property type="molecule type" value="Genomic_DNA"/>
</dbReference>
<dbReference type="SUPFAM" id="SSF52540">
    <property type="entry name" value="P-loop containing nucleoside triphosphate hydrolases"/>
    <property type="match status" value="1"/>
</dbReference>
<dbReference type="Pfam" id="PF13469">
    <property type="entry name" value="Sulfotransfer_3"/>
    <property type="match status" value="1"/>
</dbReference>
<dbReference type="Gene3D" id="3.40.50.300">
    <property type="entry name" value="P-loop containing nucleotide triphosphate hydrolases"/>
    <property type="match status" value="1"/>
</dbReference>
<dbReference type="PANTHER" id="PTHR12788">
    <property type="entry name" value="PROTEIN-TYROSINE SULFOTRANSFERASE 2"/>
    <property type="match status" value="1"/>
</dbReference>
<dbReference type="Pfam" id="PF14559">
    <property type="entry name" value="TPR_19"/>
    <property type="match status" value="1"/>
</dbReference>
<keyword evidence="1" id="KW-0808">Transferase</keyword>
<evidence type="ECO:0000256" key="4">
    <source>
        <dbReference type="SAM" id="MobiDB-lite"/>
    </source>
</evidence>
<dbReference type="Proteomes" id="UP000249842">
    <property type="component" value="Unassembled WGS sequence"/>
</dbReference>
<dbReference type="InterPro" id="IPR026634">
    <property type="entry name" value="TPST-like"/>
</dbReference>
<keyword evidence="6" id="KW-1185">Reference proteome</keyword>
<dbReference type="InterPro" id="IPR019734">
    <property type="entry name" value="TPR_rpt"/>
</dbReference>
<protein>
    <submittedName>
        <fullName evidence="5">Uncharacterized protein</fullName>
    </submittedName>
</protein>
<dbReference type="InterPro" id="IPR011990">
    <property type="entry name" value="TPR-like_helical_dom_sf"/>
</dbReference>
<feature type="compositionally biased region" description="Polar residues" evidence="4">
    <location>
        <begin position="9"/>
        <end position="29"/>
    </location>
</feature>
<dbReference type="InterPro" id="IPR027417">
    <property type="entry name" value="P-loop_NTPase"/>
</dbReference>
<proteinExistence type="predicted"/>
<comment type="caution">
    <text evidence="5">The sequence shown here is derived from an EMBL/GenBank/DDBJ whole genome shotgun (WGS) entry which is preliminary data.</text>
</comment>
<keyword evidence="2" id="KW-0802">TPR repeat</keyword>
<dbReference type="GO" id="GO:0008476">
    <property type="term" value="F:protein-tyrosine sulfotransferase activity"/>
    <property type="evidence" value="ECO:0007669"/>
    <property type="project" value="InterPro"/>
</dbReference>
<dbReference type="PANTHER" id="PTHR12788:SF10">
    <property type="entry name" value="PROTEIN-TYROSINE SULFOTRANSFERASE"/>
    <property type="match status" value="1"/>
</dbReference>